<comment type="similarity">
    <text evidence="2 3">Belongs to the peptidase M14 family.</text>
</comment>
<reference evidence="6 7" key="1">
    <citation type="submission" date="2023-05" db="EMBL/GenBank/DDBJ databases">
        <title>B98-5 Cell Line De Novo Hybrid Assembly: An Optical Mapping Approach.</title>
        <authorList>
            <person name="Kananen K."/>
            <person name="Auerbach J.A."/>
            <person name="Kautto E."/>
            <person name="Blachly J.S."/>
        </authorList>
    </citation>
    <scope>NUCLEOTIDE SEQUENCE [LARGE SCALE GENOMIC DNA]</scope>
    <source>
        <strain evidence="6">B95-8</strain>
        <tissue evidence="6">Cell line</tissue>
    </source>
</reference>
<keyword evidence="6" id="KW-0378">Hydrolase</keyword>
<dbReference type="InterPro" id="IPR000834">
    <property type="entry name" value="Peptidase_M14"/>
</dbReference>
<dbReference type="SUPFAM" id="SSF53187">
    <property type="entry name" value="Zn-dependent exopeptidases"/>
    <property type="match status" value="1"/>
</dbReference>
<evidence type="ECO:0000256" key="4">
    <source>
        <dbReference type="SAM" id="MobiDB-lite"/>
    </source>
</evidence>
<dbReference type="Pfam" id="PF00246">
    <property type="entry name" value="Peptidase_M14"/>
    <property type="match status" value="1"/>
</dbReference>
<comment type="caution">
    <text evidence="3">Lacks conserved residue(s) required for the propagation of feature annotation.</text>
</comment>
<protein>
    <submittedName>
        <fullName evidence="6">Carboxypeptidase B2</fullName>
    </submittedName>
</protein>
<accession>A0ABQ9VTV1</accession>
<evidence type="ECO:0000313" key="6">
    <source>
        <dbReference type="EMBL" id="KAK2112828.1"/>
    </source>
</evidence>
<comment type="caution">
    <text evidence="6">The sequence shown here is derived from an EMBL/GenBank/DDBJ whole genome shotgun (WGS) entry which is preliminary data.</text>
</comment>
<keyword evidence="6" id="KW-0645">Protease</keyword>
<keyword evidence="7" id="KW-1185">Reference proteome</keyword>
<dbReference type="Proteomes" id="UP001266305">
    <property type="component" value="Unassembled WGS sequence"/>
</dbReference>
<evidence type="ECO:0000313" key="7">
    <source>
        <dbReference type="Proteomes" id="UP001266305"/>
    </source>
</evidence>
<feature type="region of interest" description="Disordered" evidence="4">
    <location>
        <begin position="86"/>
        <end position="105"/>
    </location>
</feature>
<dbReference type="PANTHER" id="PTHR11705:SF17">
    <property type="entry name" value="CARBOXYPEPTIDASE B2"/>
    <property type="match status" value="1"/>
</dbReference>
<evidence type="ECO:0000256" key="2">
    <source>
        <dbReference type="ARBA" id="ARBA00005988"/>
    </source>
</evidence>
<organism evidence="6 7">
    <name type="scientific">Saguinus oedipus</name>
    <name type="common">Cotton-top tamarin</name>
    <name type="synonym">Oedipomidas oedipus</name>
    <dbReference type="NCBI Taxonomy" id="9490"/>
    <lineage>
        <taxon>Eukaryota</taxon>
        <taxon>Metazoa</taxon>
        <taxon>Chordata</taxon>
        <taxon>Craniata</taxon>
        <taxon>Vertebrata</taxon>
        <taxon>Euteleostomi</taxon>
        <taxon>Mammalia</taxon>
        <taxon>Eutheria</taxon>
        <taxon>Euarchontoglires</taxon>
        <taxon>Primates</taxon>
        <taxon>Haplorrhini</taxon>
        <taxon>Platyrrhini</taxon>
        <taxon>Cebidae</taxon>
        <taxon>Callitrichinae</taxon>
        <taxon>Saguinus</taxon>
    </lineage>
</organism>
<dbReference type="PROSITE" id="PS52035">
    <property type="entry name" value="PEPTIDASE_M14"/>
    <property type="match status" value="1"/>
</dbReference>
<feature type="domain" description="Peptidase M14" evidence="5">
    <location>
        <begin position="1"/>
        <end position="126"/>
    </location>
</feature>
<gene>
    <name evidence="6" type="primary">CPB2</name>
    <name evidence="6" type="ORF">P7K49_012575</name>
</gene>
<name>A0ABQ9VTV1_SAGOE</name>
<keyword evidence="6" id="KW-0121">Carboxypeptidase</keyword>
<evidence type="ECO:0000256" key="1">
    <source>
        <dbReference type="ARBA" id="ARBA00001947"/>
    </source>
</evidence>
<evidence type="ECO:0000256" key="3">
    <source>
        <dbReference type="PROSITE-ProRule" id="PRU01379"/>
    </source>
</evidence>
<sequence length="126" mass="14344">MRAEEGASSFSCSEVYCGLYPESEPEVKAVASFLRRNINRIKAYISMHSYSQHIVIPYSYNRSKTKDHEELSLVASEAVRAIAKTKDSQWRSPTGRQRDSCGRRSSFASASAQQLLVQSKRDWFPF</sequence>
<dbReference type="Gene3D" id="3.40.630.10">
    <property type="entry name" value="Zn peptidases"/>
    <property type="match status" value="1"/>
</dbReference>
<dbReference type="GO" id="GO:0004180">
    <property type="term" value="F:carboxypeptidase activity"/>
    <property type="evidence" value="ECO:0007669"/>
    <property type="project" value="UniProtKB-KW"/>
</dbReference>
<evidence type="ECO:0000259" key="5">
    <source>
        <dbReference type="PROSITE" id="PS52035"/>
    </source>
</evidence>
<dbReference type="EMBL" id="JASSZA010000005">
    <property type="protein sequence ID" value="KAK2112828.1"/>
    <property type="molecule type" value="Genomic_DNA"/>
</dbReference>
<proteinExistence type="inferred from homology"/>
<comment type="cofactor">
    <cofactor evidence="1">
        <name>Zn(2+)</name>
        <dbReference type="ChEBI" id="CHEBI:29105"/>
    </cofactor>
</comment>
<dbReference type="PANTHER" id="PTHR11705">
    <property type="entry name" value="PROTEASE FAMILY M14 CARBOXYPEPTIDASE A,B"/>
    <property type="match status" value="1"/>
</dbReference>